<dbReference type="AlphaFoldDB" id="A0A6P2C9J9"/>
<sequence length="75" mass="8284">MHMNEYRDFRHLTEGGGMAAANARLADLHDAARCRNVVPRRSFSVRSRMAATLRRTANRIEPCVTQPCGSAGRAA</sequence>
<protein>
    <submittedName>
        <fullName evidence="1">Uncharacterized protein</fullName>
    </submittedName>
</protein>
<evidence type="ECO:0000313" key="1">
    <source>
        <dbReference type="EMBL" id="TXG89419.1"/>
    </source>
</evidence>
<reference evidence="1 2" key="1">
    <citation type="submission" date="2018-07" db="EMBL/GenBank/DDBJ databases">
        <title>Genome sequence of Rhodococcus rhodnii ATCC 35071 from Rhodnius prolixus.</title>
        <authorList>
            <person name="Patel V."/>
            <person name="Vogel K.J."/>
        </authorList>
    </citation>
    <scope>NUCLEOTIDE SEQUENCE [LARGE SCALE GENOMIC DNA]</scope>
    <source>
        <strain evidence="1 2">ATCC 35071</strain>
    </source>
</reference>
<organism evidence="1 2">
    <name type="scientific">Rhodococcus rhodnii</name>
    <dbReference type="NCBI Taxonomy" id="38312"/>
    <lineage>
        <taxon>Bacteria</taxon>
        <taxon>Bacillati</taxon>
        <taxon>Actinomycetota</taxon>
        <taxon>Actinomycetes</taxon>
        <taxon>Mycobacteriales</taxon>
        <taxon>Nocardiaceae</taxon>
        <taxon>Rhodococcus</taxon>
    </lineage>
</organism>
<name>A0A6P2C9J9_9NOCA</name>
<gene>
    <name evidence="1" type="ORF">DW322_03175</name>
</gene>
<accession>A0A6P2C9J9</accession>
<proteinExistence type="predicted"/>
<evidence type="ECO:0000313" key="2">
    <source>
        <dbReference type="Proteomes" id="UP000471120"/>
    </source>
</evidence>
<dbReference type="Proteomes" id="UP000471120">
    <property type="component" value="Unassembled WGS sequence"/>
</dbReference>
<dbReference type="EMBL" id="QRCM01000001">
    <property type="protein sequence ID" value="TXG89419.1"/>
    <property type="molecule type" value="Genomic_DNA"/>
</dbReference>
<comment type="caution">
    <text evidence="1">The sequence shown here is derived from an EMBL/GenBank/DDBJ whole genome shotgun (WGS) entry which is preliminary data.</text>
</comment>